<reference evidence="1 2" key="1">
    <citation type="journal article" date="2019" name="Sci. Rep.">
        <title>Orb-weaving spider Araneus ventricosus genome elucidates the spidroin gene catalogue.</title>
        <authorList>
            <person name="Kono N."/>
            <person name="Nakamura H."/>
            <person name="Ohtoshi R."/>
            <person name="Moran D.A.P."/>
            <person name="Shinohara A."/>
            <person name="Yoshida Y."/>
            <person name="Fujiwara M."/>
            <person name="Mori M."/>
            <person name="Tomita M."/>
            <person name="Arakawa K."/>
        </authorList>
    </citation>
    <scope>NUCLEOTIDE SEQUENCE [LARGE SCALE GENOMIC DNA]</scope>
</reference>
<dbReference type="EMBL" id="BGPR01000719">
    <property type="protein sequence ID" value="GBM32861.1"/>
    <property type="molecule type" value="Genomic_DNA"/>
</dbReference>
<dbReference type="Proteomes" id="UP000499080">
    <property type="component" value="Unassembled WGS sequence"/>
</dbReference>
<evidence type="ECO:0000313" key="2">
    <source>
        <dbReference type="Proteomes" id="UP000499080"/>
    </source>
</evidence>
<accession>A0A4Y2EVI1</accession>
<comment type="caution">
    <text evidence="1">The sequence shown here is derived from an EMBL/GenBank/DDBJ whole genome shotgun (WGS) entry which is preliminary data.</text>
</comment>
<name>A0A4Y2EVI1_ARAVE</name>
<gene>
    <name evidence="1" type="ORF">AVEN_21734_1</name>
</gene>
<evidence type="ECO:0000313" key="1">
    <source>
        <dbReference type="EMBL" id="GBM32861.1"/>
    </source>
</evidence>
<proteinExistence type="predicted"/>
<dbReference type="AlphaFoldDB" id="A0A4Y2EVI1"/>
<protein>
    <submittedName>
        <fullName evidence="1">Uncharacterized protein</fullName>
    </submittedName>
</protein>
<keyword evidence="2" id="KW-1185">Reference proteome</keyword>
<sequence length="92" mass="10908">MIVEKINYQEHRWIVCGDLKMLTKFLGQQAGYTKYPCFLCLWDSRSRDLHWTKTDWSLRGALTPSKKNVLNTLEKVLLPPPKYKIRAYEAVY</sequence>
<dbReference type="OrthoDB" id="8063408at2759"/>
<organism evidence="1 2">
    <name type="scientific">Araneus ventricosus</name>
    <name type="common">Orbweaver spider</name>
    <name type="synonym">Epeira ventricosa</name>
    <dbReference type="NCBI Taxonomy" id="182803"/>
    <lineage>
        <taxon>Eukaryota</taxon>
        <taxon>Metazoa</taxon>
        <taxon>Ecdysozoa</taxon>
        <taxon>Arthropoda</taxon>
        <taxon>Chelicerata</taxon>
        <taxon>Arachnida</taxon>
        <taxon>Araneae</taxon>
        <taxon>Araneomorphae</taxon>
        <taxon>Entelegynae</taxon>
        <taxon>Araneoidea</taxon>
        <taxon>Araneidae</taxon>
        <taxon>Araneus</taxon>
    </lineage>
</organism>